<keyword evidence="1" id="KW-0812">Transmembrane</keyword>
<dbReference type="Proteomes" id="UP000315439">
    <property type="component" value="Unassembled WGS sequence"/>
</dbReference>
<dbReference type="EMBL" id="VIKS01000015">
    <property type="protein sequence ID" value="TQV82848.1"/>
    <property type="molecule type" value="Genomic_DNA"/>
</dbReference>
<accession>A0A545U051</accession>
<gene>
    <name evidence="2" type="ORF">FLL46_24065</name>
</gene>
<evidence type="ECO:0000313" key="3">
    <source>
        <dbReference type="Proteomes" id="UP000315439"/>
    </source>
</evidence>
<dbReference type="AlphaFoldDB" id="A0A545U051"/>
<keyword evidence="1" id="KW-0472">Membrane</keyword>
<reference evidence="2 3" key="1">
    <citation type="submission" date="2019-07" db="EMBL/GenBank/DDBJ databases">
        <title>Draft genome for Aliikangiella sp. M105.</title>
        <authorList>
            <person name="Wang G."/>
        </authorList>
    </citation>
    <scope>NUCLEOTIDE SEQUENCE [LARGE SCALE GENOMIC DNA]</scope>
    <source>
        <strain evidence="2 3">M105</strain>
    </source>
</reference>
<sequence length="330" mass="38299">MVILLELKGLLQTALPMVALLISLTALIITTRNFKRKSGVYVRGTYCIVMGGPVPYVGNIVLENLKDRTVIIFEIYLKVGQNYYIKLEDFTGNPKILKPFEVFSNSYDPPDFYSCSVDRINLNKLMGYDGKRNLVLATSQGKYEVGEFINKWEPIQEHLSSNSLTVEVLPQAFEFRSVRCTLNVIFLVEIIFKDKEVEKVTIRSTDKVVNILGGFPLSKQELESKDKLQSYLVNKLAEKNVKYSKLVVHDIAKIRAQYYGDFYNYEFDAYHYNWIEYRVWGPIQTKFNDFLLFLENRQYRSSSKIGWRVFVLLLIFLINLSLYKCVANLT</sequence>
<dbReference type="RefSeq" id="WP_142934523.1">
    <property type="nucleotide sequence ID" value="NZ_ML660171.1"/>
</dbReference>
<keyword evidence="3" id="KW-1185">Reference proteome</keyword>
<name>A0A545U051_9GAMM</name>
<comment type="caution">
    <text evidence="2">The sequence shown here is derived from an EMBL/GenBank/DDBJ whole genome shotgun (WGS) entry which is preliminary data.</text>
</comment>
<feature type="transmembrane region" description="Helical" evidence="1">
    <location>
        <begin position="14"/>
        <end position="34"/>
    </location>
</feature>
<evidence type="ECO:0000313" key="2">
    <source>
        <dbReference type="EMBL" id="TQV82848.1"/>
    </source>
</evidence>
<protein>
    <submittedName>
        <fullName evidence="2">Uncharacterized protein</fullName>
    </submittedName>
</protein>
<keyword evidence="1" id="KW-1133">Transmembrane helix</keyword>
<organism evidence="2 3">
    <name type="scientific">Aliikangiella coralliicola</name>
    <dbReference type="NCBI Taxonomy" id="2592383"/>
    <lineage>
        <taxon>Bacteria</taxon>
        <taxon>Pseudomonadati</taxon>
        <taxon>Pseudomonadota</taxon>
        <taxon>Gammaproteobacteria</taxon>
        <taxon>Oceanospirillales</taxon>
        <taxon>Pleioneaceae</taxon>
        <taxon>Aliikangiella</taxon>
    </lineage>
</organism>
<evidence type="ECO:0000256" key="1">
    <source>
        <dbReference type="SAM" id="Phobius"/>
    </source>
</evidence>
<feature type="transmembrane region" description="Helical" evidence="1">
    <location>
        <begin position="305"/>
        <end position="323"/>
    </location>
</feature>
<proteinExistence type="predicted"/>
<dbReference type="OrthoDB" id="6402356at2"/>